<reference evidence="9 10" key="1">
    <citation type="submission" date="2017-03" db="EMBL/GenBank/DDBJ databases">
        <title>Genome analysis of strain PAMC 26510.</title>
        <authorList>
            <person name="Oh H.-M."/>
            <person name="Yang J.-A."/>
        </authorList>
    </citation>
    <scope>NUCLEOTIDE SEQUENCE [LARGE SCALE GENOMIC DNA]</scope>
    <source>
        <strain evidence="9 10">PAMC 26510</strain>
    </source>
</reference>
<evidence type="ECO:0000256" key="4">
    <source>
        <dbReference type="ARBA" id="ARBA00022898"/>
    </source>
</evidence>
<dbReference type="Proteomes" id="UP000194546">
    <property type="component" value="Unassembled WGS sequence"/>
</dbReference>
<sequence length="480" mass="53419">MKRYQELACQIEGLIERGVLKPRMRLPSVRQASRSYGISPSTVFQAYYALERRGLIVARPRSGYFVNCQQPALSRAPILAHSAATQPSSLTHRFMQAMQDCGNVTLASPWPNPELFPLGRLARSLNRAARSMDCGEDTVPMPMGEECLRRQIARRYFTAGMVVPIDEIIITSGALEALTLSLQTLTKPGDIVAIECPTFYAALSALERLHLKFVEIPVDSHEGLDLHALADALERYPIRVCWFMTSYQHPTGVTLSDDKKQALVELLAHHKVPLIEDDVYSELHFGSQPTRPAKRFDRDNLVLHCGSFSKSLAPRYRIGWVAAGSFAPRIARAKWTTTLSASAPAQLAIADYLEHGGYDRFLRKLRVDLMGLQAQMLRAIGDYFPRGTSLVRPEGGYFLWVELPPHVDSVHLFEVAAAHGIAIAPGPIFSATGAFRRYIRLNYGHSWTPAIESAMRTLGALARRFDSSSGQRAAFQQTNI</sequence>
<dbReference type="RefSeq" id="WP_086382553.1">
    <property type="nucleotide sequence ID" value="NZ_NBTY01000129.1"/>
</dbReference>
<dbReference type="InterPro" id="IPR004839">
    <property type="entry name" value="Aminotransferase_I/II_large"/>
</dbReference>
<evidence type="ECO:0000259" key="8">
    <source>
        <dbReference type="PROSITE" id="PS50949"/>
    </source>
</evidence>
<evidence type="ECO:0000256" key="1">
    <source>
        <dbReference type="ARBA" id="ARBA00005384"/>
    </source>
</evidence>
<dbReference type="Gene3D" id="3.90.1150.10">
    <property type="entry name" value="Aspartate Aminotransferase, domain 1"/>
    <property type="match status" value="1"/>
</dbReference>
<dbReference type="AlphaFoldDB" id="A0A242MIJ1"/>
<dbReference type="Pfam" id="PF00155">
    <property type="entry name" value="Aminotran_1_2"/>
    <property type="match status" value="1"/>
</dbReference>
<keyword evidence="2 9" id="KW-0032">Aminotransferase</keyword>
<dbReference type="InterPro" id="IPR036388">
    <property type="entry name" value="WH-like_DNA-bd_sf"/>
</dbReference>
<dbReference type="Gene3D" id="3.40.640.10">
    <property type="entry name" value="Type I PLP-dependent aspartate aminotransferase-like (Major domain)"/>
    <property type="match status" value="1"/>
</dbReference>
<dbReference type="InterPro" id="IPR051446">
    <property type="entry name" value="HTH_trans_reg/aminotransferase"/>
</dbReference>
<dbReference type="GO" id="GO:0003677">
    <property type="term" value="F:DNA binding"/>
    <property type="evidence" value="ECO:0007669"/>
    <property type="project" value="UniProtKB-KW"/>
</dbReference>
<feature type="domain" description="HTH gntR-type" evidence="8">
    <location>
        <begin position="1"/>
        <end position="69"/>
    </location>
</feature>
<keyword evidence="6" id="KW-0238">DNA-binding</keyword>
<evidence type="ECO:0000256" key="3">
    <source>
        <dbReference type="ARBA" id="ARBA00022679"/>
    </source>
</evidence>
<proteinExistence type="inferred from homology"/>
<dbReference type="InterPro" id="IPR015421">
    <property type="entry name" value="PyrdxlP-dep_Trfase_major"/>
</dbReference>
<evidence type="ECO:0000256" key="6">
    <source>
        <dbReference type="ARBA" id="ARBA00023125"/>
    </source>
</evidence>
<dbReference type="EMBL" id="NBTY01000129">
    <property type="protein sequence ID" value="OTP71044.1"/>
    <property type="molecule type" value="Genomic_DNA"/>
</dbReference>
<evidence type="ECO:0000256" key="7">
    <source>
        <dbReference type="ARBA" id="ARBA00023163"/>
    </source>
</evidence>
<dbReference type="InterPro" id="IPR015422">
    <property type="entry name" value="PyrdxlP-dep_Trfase_small"/>
</dbReference>
<dbReference type="InterPro" id="IPR015424">
    <property type="entry name" value="PyrdxlP-dep_Trfase"/>
</dbReference>
<evidence type="ECO:0000256" key="2">
    <source>
        <dbReference type="ARBA" id="ARBA00022576"/>
    </source>
</evidence>
<dbReference type="PANTHER" id="PTHR46577:SF2">
    <property type="entry name" value="TRANSCRIPTIONAL REGULATORY PROTEIN"/>
    <property type="match status" value="1"/>
</dbReference>
<dbReference type="PROSITE" id="PS50949">
    <property type="entry name" value="HTH_GNTR"/>
    <property type="match status" value="1"/>
</dbReference>
<protein>
    <submittedName>
        <fullName evidence="9">Transcriptional regulator, GntR family protein / Aspartate aminotransferase</fullName>
    </submittedName>
</protein>
<organism evidence="9 10">
    <name type="scientific">Caballeronia sordidicola</name>
    <name type="common">Burkholderia sordidicola</name>
    <dbReference type="NCBI Taxonomy" id="196367"/>
    <lineage>
        <taxon>Bacteria</taxon>
        <taxon>Pseudomonadati</taxon>
        <taxon>Pseudomonadota</taxon>
        <taxon>Betaproteobacteria</taxon>
        <taxon>Burkholderiales</taxon>
        <taxon>Burkholderiaceae</taxon>
        <taxon>Caballeronia</taxon>
    </lineage>
</organism>
<dbReference type="CDD" id="cd00609">
    <property type="entry name" value="AAT_like"/>
    <property type="match status" value="1"/>
</dbReference>
<dbReference type="Gene3D" id="1.10.10.10">
    <property type="entry name" value="Winged helix-like DNA-binding domain superfamily/Winged helix DNA-binding domain"/>
    <property type="match status" value="1"/>
</dbReference>
<dbReference type="CDD" id="cd07377">
    <property type="entry name" value="WHTH_GntR"/>
    <property type="match status" value="1"/>
</dbReference>
<dbReference type="SUPFAM" id="SSF46785">
    <property type="entry name" value="Winged helix' DNA-binding domain"/>
    <property type="match status" value="1"/>
</dbReference>
<name>A0A242MIJ1_CABSO</name>
<evidence type="ECO:0000313" key="10">
    <source>
        <dbReference type="Proteomes" id="UP000194546"/>
    </source>
</evidence>
<keyword evidence="4" id="KW-0663">Pyridoxal phosphate</keyword>
<dbReference type="GO" id="GO:0008483">
    <property type="term" value="F:transaminase activity"/>
    <property type="evidence" value="ECO:0007669"/>
    <property type="project" value="UniProtKB-KW"/>
</dbReference>
<comment type="similarity">
    <text evidence="1">In the C-terminal section; belongs to the class-I pyridoxal-phosphate-dependent aminotransferase family.</text>
</comment>
<dbReference type="InterPro" id="IPR036390">
    <property type="entry name" value="WH_DNA-bd_sf"/>
</dbReference>
<keyword evidence="7" id="KW-0804">Transcription</keyword>
<keyword evidence="5" id="KW-0805">Transcription regulation</keyword>
<dbReference type="GO" id="GO:0003700">
    <property type="term" value="F:DNA-binding transcription factor activity"/>
    <property type="evidence" value="ECO:0007669"/>
    <property type="project" value="InterPro"/>
</dbReference>
<dbReference type="SUPFAM" id="SSF53383">
    <property type="entry name" value="PLP-dependent transferases"/>
    <property type="match status" value="1"/>
</dbReference>
<dbReference type="Pfam" id="PF00392">
    <property type="entry name" value="GntR"/>
    <property type="match status" value="1"/>
</dbReference>
<keyword evidence="3 9" id="KW-0808">Transferase</keyword>
<dbReference type="FunFam" id="3.40.640.10:FF:000023">
    <property type="entry name" value="Transcriptional regulator, GntR family"/>
    <property type="match status" value="1"/>
</dbReference>
<evidence type="ECO:0000256" key="5">
    <source>
        <dbReference type="ARBA" id="ARBA00023015"/>
    </source>
</evidence>
<dbReference type="PANTHER" id="PTHR46577">
    <property type="entry name" value="HTH-TYPE TRANSCRIPTIONAL REGULATORY PROTEIN GABR"/>
    <property type="match status" value="1"/>
</dbReference>
<dbReference type="InterPro" id="IPR000524">
    <property type="entry name" value="Tscrpt_reg_HTH_GntR"/>
</dbReference>
<dbReference type="SMART" id="SM00345">
    <property type="entry name" value="HTH_GNTR"/>
    <property type="match status" value="1"/>
</dbReference>
<evidence type="ECO:0000313" key="9">
    <source>
        <dbReference type="EMBL" id="OTP71044.1"/>
    </source>
</evidence>
<comment type="caution">
    <text evidence="9">The sequence shown here is derived from an EMBL/GenBank/DDBJ whole genome shotgun (WGS) entry which is preliminary data.</text>
</comment>
<dbReference type="GO" id="GO:0030170">
    <property type="term" value="F:pyridoxal phosphate binding"/>
    <property type="evidence" value="ECO:0007669"/>
    <property type="project" value="InterPro"/>
</dbReference>
<accession>A0A242MIJ1</accession>
<gene>
    <name evidence="9" type="ORF">PAMC26510_23855</name>
</gene>